<evidence type="ECO:0000313" key="1">
    <source>
        <dbReference type="EMBL" id="KAJ8370550.1"/>
    </source>
</evidence>
<reference evidence="1" key="1">
    <citation type="journal article" date="2023" name="Science">
        <title>Genome structures resolve the early diversification of teleost fishes.</title>
        <authorList>
            <person name="Parey E."/>
            <person name="Louis A."/>
            <person name="Montfort J."/>
            <person name="Bouchez O."/>
            <person name="Roques C."/>
            <person name="Iampietro C."/>
            <person name="Lluch J."/>
            <person name="Castinel A."/>
            <person name="Donnadieu C."/>
            <person name="Desvignes T."/>
            <person name="Floi Bucao C."/>
            <person name="Jouanno E."/>
            <person name="Wen M."/>
            <person name="Mejri S."/>
            <person name="Dirks R."/>
            <person name="Jansen H."/>
            <person name="Henkel C."/>
            <person name="Chen W.J."/>
            <person name="Zahm M."/>
            <person name="Cabau C."/>
            <person name="Klopp C."/>
            <person name="Thompson A.W."/>
            <person name="Robinson-Rechavi M."/>
            <person name="Braasch I."/>
            <person name="Lecointre G."/>
            <person name="Bobe J."/>
            <person name="Postlethwait J.H."/>
            <person name="Berthelot C."/>
            <person name="Roest Crollius H."/>
            <person name="Guiguen Y."/>
        </authorList>
    </citation>
    <scope>NUCLEOTIDE SEQUENCE</scope>
    <source>
        <strain evidence="1">WJC10195</strain>
    </source>
</reference>
<protein>
    <submittedName>
        <fullName evidence="1">Uncharacterized protein</fullName>
    </submittedName>
</protein>
<dbReference type="EMBL" id="JAINUF010000003">
    <property type="protein sequence ID" value="KAJ8370550.1"/>
    <property type="molecule type" value="Genomic_DNA"/>
</dbReference>
<accession>A0A9Q1FZG7</accession>
<dbReference type="OrthoDB" id="8942091at2759"/>
<dbReference type="GO" id="GO:0003676">
    <property type="term" value="F:nucleic acid binding"/>
    <property type="evidence" value="ECO:0007669"/>
    <property type="project" value="InterPro"/>
</dbReference>
<organism evidence="1 2">
    <name type="scientific">Synaphobranchus kaupii</name>
    <name type="common">Kaup's arrowtooth eel</name>
    <dbReference type="NCBI Taxonomy" id="118154"/>
    <lineage>
        <taxon>Eukaryota</taxon>
        <taxon>Metazoa</taxon>
        <taxon>Chordata</taxon>
        <taxon>Craniata</taxon>
        <taxon>Vertebrata</taxon>
        <taxon>Euteleostomi</taxon>
        <taxon>Actinopterygii</taxon>
        <taxon>Neopterygii</taxon>
        <taxon>Teleostei</taxon>
        <taxon>Anguilliformes</taxon>
        <taxon>Synaphobranchidae</taxon>
        <taxon>Synaphobranchus</taxon>
    </lineage>
</organism>
<proteinExistence type="predicted"/>
<keyword evidence="2" id="KW-1185">Reference proteome</keyword>
<dbReference type="InterPro" id="IPR036397">
    <property type="entry name" value="RNaseH_sf"/>
</dbReference>
<dbReference type="Proteomes" id="UP001152622">
    <property type="component" value="Chromosome 3"/>
</dbReference>
<gene>
    <name evidence="1" type="ORF">SKAU_G00105780</name>
</gene>
<evidence type="ECO:0000313" key="2">
    <source>
        <dbReference type="Proteomes" id="UP001152622"/>
    </source>
</evidence>
<dbReference type="AlphaFoldDB" id="A0A9Q1FZG7"/>
<comment type="caution">
    <text evidence="1">The sequence shown here is derived from an EMBL/GenBank/DDBJ whole genome shotgun (WGS) entry which is preliminary data.</text>
</comment>
<dbReference type="Gene3D" id="3.30.420.10">
    <property type="entry name" value="Ribonuclease H-like superfamily/Ribonuclease H"/>
    <property type="match status" value="1"/>
</dbReference>
<sequence>MVWAGISDGHRTRLHFNDGNLNAARYRDETLRPIAVPFVRLHDVTLQQDNARPHVARVCAQLLEAEHVPVLPWPAYSPDMSPIEARLGCSGSSVNGEADGDTAFEIDLEKLGTVHSCESG</sequence>
<name>A0A9Q1FZG7_SYNKA</name>